<organism evidence="2 3">
    <name type="scientific">Pseudotabrizicola sediminis</name>
    <dbReference type="NCBI Taxonomy" id="2486418"/>
    <lineage>
        <taxon>Bacteria</taxon>
        <taxon>Pseudomonadati</taxon>
        <taxon>Pseudomonadota</taxon>
        <taxon>Alphaproteobacteria</taxon>
        <taxon>Rhodobacterales</taxon>
        <taxon>Paracoccaceae</taxon>
        <taxon>Pseudotabrizicola</taxon>
    </lineage>
</organism>
<dbReference type="Pfam" id="PF13489">
    <property type="entry name" value="Methyltransf_23"/>
    <property type="match status" value="1"/>
</dbReference>
<dbReference type="Gene3D" id="3.40.50.150">
    <property type="entry name" value="Vaccinia Virus protein VP39"/>
    <property type="match status" value="1"/>
</dbReference>
<dbReference type="InterPro" id="IPR029044">
    <property type="entry name" value="Nucleotide-diphossugar_trans"/>
</dbReference>
<sequence length="1697" mass="188633">MHTRVLVAMVATHNRIDLLLQRSLPSVLGQIRRADRIVVVDDGKDQHLPDRLADAAPMAEILENRRTKGLSGALNTGLDHLARDVRDPSRVFVAFLDDDDCWRPDHLAKVEDSIRAGAEVIAAPFFRIEPDRDPRQVNPPTSLCPNEFMACNPGIQGSNLVARLDVLLEAGGFNEALPSCTDRDLLIRLSRRPEVRYATIANATVEHHACDDRPRLSLASSQEKSDGLEMFDLIHGPLMTEGTREAHLRRARELFGWKPDPREASHRSLRASETLAEVETPPLVVGIIVDERRIPSAGRLLDDLANRLEAEGLEPADVLLLENRPEAASGDALTRLVERLRPQLRIRVIDRAAVRTLIQSGDLQLEGDDHDGRLTITDARTVLQSVLYHMARERTGCAIWILDDDMRLDPLVATPEGARPTRLTLGTSLRQMRALGADICIGSYTGAPPLPSVASVRGQLVDLMWNLRRLSALPADSPVPASEPRNGRLREGRRDYYYDLSRMETDRLETPFSLGSAYSAETCGQALNRLAGMIPRILAGEAPLRPLLADAQEMAEFKINDALHRGGNTFIFDPEALADLPNLSPTVGGRPTRRSDMMWSMFQVQDFGRTVRSVPVPVRHDRGDLPAPTELDHKGIADDICGFAIFSAMKDSQEPQEITSRVQKFESERLAALRLSFHRVRGIARELMGWCQSASLSPAQSRAFTSQAQDLLRMFSDESSQEIDHAVRALGPLEIQSFLSRLPERISTHADRVRKSEGIPRLLSEQRACAARDAVIALGHPTAELRLLGQGEEGVALTDGQTLWKLFDRWRPEQAAGAAPVIERLITQGSGSTTLINPTAMSRTAVGWLLEMPFIQSDPWEGGRGPGLVELLDDLHRMKLACRNLHPKNLRIDGDAVRLIDYGADLVPNDDPEADGLEFRRMCRRAWLCWRWWWRGDLNELMRRSLREVDMPELDGHEGLVRAARERLGVCRPLDPTLTRALELRPGRVLDYGAGKGTEATKIAQGGAQVVAWDPDESLSHRLEGLSEHGVHRAVSATEAVSAGPYDLVIFRRVACLLDDNELACALKDLRSSVKPGGRVLFSLCHPAYAHRTRVAEGEPISHPCGCRAAPWRKRSRHTGRILNEVHRSEQQLRRHLARAGLRVVSRYERLCTEFERFETVADLLVLELEPAPLPAVSLLIKACAMDAEALEIHVQDMLSALEGAETFQETILTLDTRIAGFPRQHTTGDLEAVRAAAHRLLDAGDIDRIVETPSEPSALRDLNRRWFGLDVAVAHSAGGAATAALLAGFEACSAPRVLHADLDMMIGRIGPASNPVADLSAVLDKHPDAITASFPVARSIGLAWTSEGPEGPWRVESRLGLVDLQRMFQVLPLPNRLDHDAVQLSWHRALDQAVGEGRGTSLRGGGGGSFCVHPPNFRKRNLDEWEEVRLAVARGNSPAVQEGSIEWTGTLSEWRCPERNERFVFVICGRNVKPERFRRCWDSVLRQNRGDWGAIVVDDASTPSISSEIAHILTPRAESVSFLQRRRRAGQLANVVHSIRHLCARPDQTIITLDADDHLIGDDVLDRLAAEYDSGADFTVGSMLRTDKCSDYSVRLDDPRRHRGGNVWQHLRSFRKSLFESVPDDLLRLDGAYVELASDWAFMLPMAELAQKPVWIREPLYLHEPGDTRDPLRTKAREDVIARLIEPRMNKQEGAG</sequence>
<dbReference type="InterPro" id="IPR050834">
    <property type="entry name" value="Glycosyltransf_2"/>
</dbReference>
<protein>
    <submittedName>
        <fullName evidence="2">Glycosyltransferase</fullName>
    </submittedName>
</protein>
<dbReference type="Proteomes" id="UP000297741">
    <property type="component" value="Unassembled WGS sequence"/>
</dbReference>
<dbReference type="CDD" id="cd00761">
    <property type="entry name" value="Glyco_tranf_GTA_type"/>
    <property type="match status" value="2"/>
</dbReference>
<feature type="domain" description="Glycosyltransferase 2-like" evidence="1">
    <location>
        <begin position="1467"/>
        <end position="1600"/>
    </location>
</feature>
<dbReference type="InterPro" id="IPR029063">
    <property type="entry name" value="SAM-dependent_MTases_sf"/>
</dbReference>
<dbReference type="InterPro" id="IPR001173">
    <property type="entry name" value="Glyco_trans_2-like"/>
</dbReference>
<evidence type="ECO:0000313" key="3">
    <source>
        <dbReference type="Proteomes" id="UP000297741"/>
    </source>
</evidence>
<dbReference type="EMBL" id="RPEM01000027">
    <property type="protein sequence ID" value="TGD41393.1"/>
    <property type="molecule type" value="Genomic_DNA"/>
</dbReference>
<reference evidence="2 3" key="1">
    <citation type="submission" date="2018-11" db="EMBL/GenBank/DDBJ databases">
        <title>Tabrizicola sp. isolated from sediment of alpine lake.</title>
        <authorList>
            <person name="Liu Z."/>
        </authorList>
    </citation>
    <scope>NUCLEOTIDE SEQUENCE [LARGE SCALE GENOMIC DNA]</scope>
    <source>
        <strain evidence="2 3">DRYC-M-16</strain>
    </source>
</reference>
<keyword evidence="3" id="KW-1185">Reference proteome</keyword>
<evidence type="ECO:0000259" key="1">
    <source>
        <dbReference type="Pfam" id="PF00535"/>
    </source>
</evidence>
<dbReference type="Pfam" id="PF00535">
    <property type="entry name" value="Glycos_transf_2"/>
    <property type="match status" value="2"/>
</dbReference>
<dbReference type="PANTHER" id="PTHR43685">
    <property type="entry name" value="GLYCOSYLTRANSFERASE"/>
    <property type="match status" value="1"/>
</dbReference>
<feature type="domain" description="Glycosyltransferase 2-like" evidence="1">
    <location>
        <begin position="10"/>
        <end position="136"/>
    </location>
</feature>
<gene>
    <name evidence="2" type="ORF">EEB11_18715</name>
</gene>
<comment type="caution">
    <text evidence="2">The sequence shown here is derived from an EMBL/GenBank/DDBJ whole genome shotgun (WGS) entry which is preliminary data.</text>
</comment>
<name>A0ABY2KL83_9RHOB</name>
<evidence type="ECO:0000313" key="2">
    <source>
        <dbReference type="EMBL" id="TGD41393.1"/>
    </source>
</evidence>
<dbReference type="SUPFAM" id="SSF53335">
    <property type="entry name" value="S-adenosyl-L-methionine-dependent methyltransferases"/>
    <property type="match status" value="1"/>
</dbReference>
<dbReference type="Gene3D" id="3.90.550.10">
    <property type="entry name" value="Spore Coat Polysaccharide Biosynthesis Protein SpsA, Chain A"/>
    <property type="match status" value="2"/>
</dbReference>
<proteinExistence type="predicted"/>
<dbReference type="PANTHER" id="PTHR43685:SF11">
    <property type="entry name" value="GLYCOSYLTRANSFERASE TAGX-RELATED"/>
    <property type="match status" value="1"/>
</dbReference>
<accession>A0ABY2KL83</accession>
<dbReference type="CDD" id="cd02440">
    <property type="entry name" value="AdoMet_MTases"/>
    <property type="match status" value="1"/>
</dbReference>
<dbReference type="SUPFAM" id="SSF53448">
    <property type="entry name" value="Nucleotide-diphospho-sugar transferases"/>
    <property type="match status" value="2"/>
</dbReference>